<name>A0A6I4T8M3_9SPHN</name>
<comment type="domain">
    <text evidence="6">The N-terminal region contains the highly conserved SGGXDS motif, predicted to be a P-loop motif involved in ATP binding.</text>
</comment>
<dbReference type="EC" id="6.3.4.19" evidence="6"/>
<dbReference type="CDD" id="cd01992">
    <property type="entry name" value="TilS_N"/>
    <property type="match status" value="1"/>
</dbReference>
<dbReference type="InterPro" id="IPR011063">
    <property type="entry name" value="TilS/TtcA_N"/>
</dbReference>
<dbReference type="NCBIfam" id="TIGR02432">
    <property type="entry name" value="lysidine_TilS_N"/>
    <property type="match status" value="1"/>
</dbReference>
<evidence type="ECO:0000256" key="3">
    <source>
        <dbReference type="ARBA" id="ARBA00022741"/>
    </source>
</evidence>
<keyword evidence="6" id="KW-0963">Cytoplasm</keyword>
<gene>
    <name evidence="6 8" type="primary">tilS</name>
    <name evidence="8" type="ORF">GRI91_12670</name>
</gene>
<dbReference type="GO" id="GO:0005737">
    <property type="term" value="C:cytoplasm"/>
    <property type="evidence" value="ECO:0007669"/>
    <property type="project" value="UniProtKB-SubCell"/>
</dbReference>
<feature type="domain" description="tRNA(Ile)-lysidine/2-thiocytidine synthase N-terminal" evidence="7">
    <location>
        <begin position="37"/>
        <end position="212"/>
    </location>
</feature>
<comment type="function">
    <text evidence="6">Ligates lysine onto the cytidine present at position 34 of the AUA codon-specific tRNA(Ile) that contains the anticodon CAU, in an ATP-dependent manner. Cytidine is converted to lysidine, thus changing the amino acid specificity of the tRNA from methionine to isoleucine.</text>
</comment>
<dbReference type="OrthoDB" id="9807403at2"/>
<comment type="caution">
    <text evidence="8">The sequence shown here is derived from an EMBL/GenBank/DDBJ whole genome shotgun (WGS) entry which is preliminary data.</text>
</comment>
<dbReference type="InterPro" id="IPR012094">
    <property type="entry name" value="tRNA_Ile_lys_synt"/>
</dbReference>
<dbReference type="InterPro" id="IPR012795">
    <property type="entry name" value="tRNA_Ile_lys_synt_N"/>
</dbReference>
<protein>
    <recommendedName>
        <fullName evidence="6">tRNA(Ile)-lysidine synthase</fullName>
        <ecNumber evidence="6">6.3.4.19</ecNumber>
    </recommendedName>
    <alternativeName>
        <fullName evidence="6">tRNA(Ile)-2-lysyl-cytidine synthase</fullName>
    </alternativeName>
    <alternativeName>
        <fullName evidence="6">tRNA(Ile)-lysidine synthetase</fullName>
    </alternativeName>
</protein>
<sequence length="328" mass="35595">MNATDPASNANDGFPHRLIARFAGDLAKLWPEGSRLGLAVSGGPDSLALLLLAEAVLPGRVEVATVDHGLRPEATGECSMVKELCAGHGIPCEMLKVEVQSGNLQDRARAARYAVMGQWMKRRGLGALATAHHADDQAETLLMRLNRGSGVAGLAGVRARGVVPGTKLTLLRPVLGWRRSELREVIDLAGLSPALDPSNEDERFDRVKMRKNLADADWINPVALAASAAHLTEAEQTIEWATTREWKERVTVSEGEIRYRPETPRLIVMRIVIRAIRMLGGDPRGGAAARLVARLRQGKDATLGGVVVRISGSEWVFRKEPARRVQGQ</sequence>
<dbReference type="PANTHER" id="PTHR43033">
    <property type="entry name" value="TRNA(ILE)-LYSIDINE SYNTHASE-RELATED"/>
    <property type="match status" value="1"/>
</dbReference>
<evidence type="ECO:0000313" key="8">
    <source>
        <dbReference type="EMBL" id="MXO66612.1"/>
    </source>
</evidence>
<organism evidence="8 9">
    <name type="scientific">Altericroceibacterium endophyticum</name>
    <dbReference type="NCBI Taxonomy" id="1808508"/>
    <lineage>
        <taxon>Bacteria</taxon>
        <taxon>Pseudomonadati</taxon>
        <taxon>Pseudomonadota</taxon>
        <taxon>Alphaproteobacteria</taxon>
        <taxon>Sphingomonadales</taxon>
        <taxon>Erythrobacteraceae</taxon>
        <taxon>Altericroceibacterium</taxon>
    </lineage>
</organism>
<dbReference type="GO" id="GO:0005524">
    <property type="term" value="F:ATP binding"/>
    <property type="evidence" value="ECO:0007669"/>
    <property type="project" value="UniProtKB-UniRule"/>
</dbReference>
<keyword evidence="1 6" id="KW-0436">Ligase</keyword>
<dbReference type="HAMAP" id="MF_01161">
    <property type="entry name" value="tRNA_Ile_lys_synt"/>
    <property type="match status" value="1"/>
</dbReference>
<keyword evidence="4 6" id="KW-0067">ATP-binding</keyword>
<dbReference type="InterPro" id="IPR014729">
    <property type="entry name" value="Rossmann-like_a/b/a_fold"/>
</dbReference>
<dbReference type="Proteomes" id="UP000438476">
    <property type="component" value="Unassembled WGS sequence"/>
</dbReference>
<dbReference type="AlphaFoldDB" id="A0A6I4T8M3"/>
<dbReference type="Pfam" id="PF01171">
    <property type="entry name" value="ATP_bind_3"/>
    <property type="match status" value="1"/>
</dbReference>
<evidence type="ECO:0000256" key="6">
    <source>
        <dbReference type="HAMAP-Rule" id="MF_01161"/>
    </source>
</evidence>
<proteinExistence type="inferred from homology"/>
<keyword evidence="9" id="KW-1185">Reference proteome</keyword>
<comment type="catalytic activity">
    <reaction evidence="5 6">
        <text>cytidine(34) in tRNA(Ile2) + L-lysine + ATP = lysidine(34) in tRNA(Ile2) + AMP + diphosphate + H(+)</text>
        <dbReference type="Rhea" id="RHEA:43744"/>
        <dbReference type="Rhea" id="RHEA-COMP:10625"/>
        <dbReference type="Rhea" id="RHEA-COMP:10670"/>
        <dbReference type="ChEBI" id="CHEBI:15378"/>
        <dbReference type="ChEBI" id="CHEBI:30616"/>
        <dbReference type="ChEBI" id="CHEBI:32551"/>
        <dbReference type="ChEBI" id="CHEBI:33019"/>
        <dbReference type="ChEBI" id="CHEBI:82748"/>
        <dbReference type="ChEBI" id="CHEBI:83665"/>
        <dbReference type="ChEBI" id="CHEBI:456215"/>
        <dbReference type="EC" id="6.3.4.19"/>
    </reaction>
</comment>
<evidence type="ECO:0000256" key="5">
    <source>
        <dbReference type="ARBA" id="ARBA00048539"/>
    </source>
</evidence>
<dbReference type="RefSeq" id="WP_160737044.1">
    <property type="nucleotide sequence ID" value="NZ_WTYT01000005.1"/>
</dbReference>
<dbReference type="Gene3D" id="3.40.50.620">
    <property type="entry name" value="HUPs"/>
    <property type="match status" value="1"/>
</dbReference>
<comment type="similarity">
    <text evidence="6">Belongs to the tRNA(Ile)-lysidine synthase family.</text>
</comment>
<evidence type="ECO:0000256" key="4">
    <source>
        <dbReference type="ARBA" id="ARBA00022840"/>
    </source>
</evidence>
<dbReference type="SUPFAM" id="SSF52402">
    <property type="entry name" value="Adenine nucleotide alpha hydrolases-like"/>
    <property type="match status" value="1"/>
</dbReference>
<dbReference type="GO" id="GO:0032267">
    <property type="term" value="F:tRNA(Ile)-lysidine synthase activity"/>
    <property type="evidence" value="ECO:0007669"/>
    <property type="project" value="UniProtKB-EC"/>
</dbReference>
<evidence type="ECO:0000313" key="9">
    <source>
        <dbReference type="Proteomes" id="UP000438476"/>
    </source>
</evidence>
<evidence type="ECO:0000256" key="1">
    <source>
        <dbReference type="ARBA" id="ARBA00022598"/>
    </source>
</evidence>
<keyword evidence="2 6" id="KW-0819">tRNA processing</keyword>
<dbReference type="GO" id="GO:0006400">
    <property type="term" value="P:tRNA modification"/>
    <property type="evidence" value="ECO:0007669"/>
    <property type="project" value="UniProtKB-UniRule"/>
</dbReference>
<evidence type="ECO:0000259" key="7">
    <source>
        <dbReference type="Pfam" id="PF01171"/>
    </source>
</evidence>
<keyword evidence="3 6" id="KW-0547">Nucleotide-binding</keyword>
<dbReference type="EMBL" id="WTYT01000005">
    <property type="protein sequence ID" value="MXO66612.1"/>
    <property type="molecule type" value="Genomic_DNA"/>
</dbReference>
<accession>A0A6I4T8M3</accession>
<reference evidence="8 9" key="1">
    <citation type="submission" date="2019-12" db="EMBL/GenBank/DDBJ databases">
        <title>Genomic-based taxomic classification of the family Erythrobacteraceae.</title>
        <authorList>
            <person name="Xu L."/>
        </authorList>
    </citation>
    <scope>NUCLEOTIDE SEQUENCE [LARGE SCALE GENOMIC DNA]</scope>
    <source>
        <strain evidence="8 9">LMG 29518</strain>
    </source>
</reference>
<evidence type="ECO:0000256" key="2">
    <source>
        <dbReference type="ARBA" id="ARBA00022694"/>
    </source>
</evidence>
<feature type="binding site" evidence="6">
    <location>
        <begin position="41"/>
        <end position="46"/>
    </location>
    <ligand>
        <name>ATP</name>
        <dbReference type="ChEBI" id="CHEBI:30616"/>
    </ligand>
</feature>
<comment type="subcellular location">
    <subcellularLocation>
        <location evidence="6">Cytoplasm</location>
    </subcellularLocation>
</comment>
<dbReference type="PANTHER" id="PTHR43033:SF5">
    <property type="entry name" value="TRNA(ILE)-LYSIDINE SYNTHETASE"/>
    <property type="match status" value="1"/>
</dbReference>